<sequence length="348" mass="40084">MAELKIQAPLARIEDWAEFNDFQSCDDYENSNSTKESFSSPSEANENSFMDSSFSDAFSESLEDLVNTFDEKITNCFYDYEENVEKLAPVQVRNQEEIMNECQIWWTLTGNFGSILPIDWTKSCAKGLQHSLMNLNQASDCDTRKDDSPKDIDVRSFLIKNLQQEPIFTAEQVLEEIEEMIQHQRSPSLNSDSTDKSEEDMKIKVAAYIGMYKDEVKMLTLTQVQDLLSEMENLIRYHSETLISELALRDELEYEKELKNTFISLVLSIQNKQRQHVVVVDKKKITRNGMNGFEPKYLSTVIPYNPTRGTPDNQTLQILIKILQSINDDSPTVPTLLTDYILKVFCPN</sequence>
<keyword evidence="2" id="KW-0597">Phosphoprotein</keyword>
<evidence type="ECO:0000313" key="6">
    <source>
        <dbReference type="Proteomes" id="UP000827092"/>
    </source>
</evidence>
<dbReference type="PANTHER" id="PTHR12394:SF12">
    <property type="entry name" value="LD08195P"/>
    <property type="match status" value="1"/>
</dbReference>
<evidence type="ECO:0000256" key="4">
    <source>
        <dbReference type="SAM" id="MobiDB-lite"/>
    </source>
</evidence>
<organism evidence="5 6">
    <name type="scientific">Oedothorax gibbosus</name>
    <dbReference type="NCBI Taxonomy" id="931172"/>
    <lineage>
        <taxon>Eukaryota</taxon>
        <taxon>Metazoa</taxon>
        <taxon>Ecdysozoa</taxon>
        <taxon>Arthropoda</taxon>
        <taxon>Chelicerata</taxon>
        <taxon>Arachnida</taxon>
        <taxon>Araneae</taxon>
        <taxon>Araneomorphae</taxon>
        <taxon>Entelegynae</taxon>
        <taxon>Araneoidea</taxon>
        <taxon>Linyphiidae</taxon>
        <taxon>Erigoninae</taxon>
        <taxon>Oedothorax</taxon>
    </lineage>
</organism>
<proteinExistence type="inferred from homology"/>
<dbReference type="GO" id="GO:0005737">
    <property type="term" value="C:cytoplasm"/>
    <property type="evidence" value="ECO:0007669"/>
    <property type="project" value="TreeGrafter"/>
</dbReference>
<protein>
    <recommendedName>
        <fullName evidence="7">Fasciculation and elongation protein zeta-2</fullName>
    </recommendedName>
</protein>
<dbReference type="GO" id="GO:0030424">
    <property type="term" value="C:axon"/>
    <property type="evidence" value="ECO:0007669"/>
    <property type="project" value="TreeGrafter"/>
</dbReference>
<name>A0AAV6UDP5_9ARAC</name>
<keyword evidence="6" id="KW-1185">Reference proteome</keyword>
<dbReference type="Pfam" id="PF07763">
    <property type="entry name" value="FEZ"/>
    <property type="match status" value="1"/>
</dbReference>
<evidence type="ECO:0008006" key="7">
    <source>
        <dbReference type="Google" id="ProtNLM"/>
    </source>
</evidence>
<accession>A0AAV6UDP5</accession>
<dbReference type="PANTHER" id="PTHR12394">
    <property type="entry name" value="ZYGIN"/>
    <property type="match status" value="1"/>
</dbReference>
<gene>
    <name evidence="5" type="ORF">JTE90_028186</name>
</gene>
<comment type="similarity">
    <text evidence="1">Belongs to the zygin family.</text>
</comment>
<reference evidence="5 6" key="1">
    <citation type="journal article" date="2022" name="Nat. Ecol. Evol.">
        <title>A masculinizing supergene underlies an exaggerated male reproductive morph in a spider.</title>
        <authorList>
            <person name="Hendrickx F."/>
            <person name="De Corte Z."/>
            <person name="Sonet G."/>
            <person name="Van Belleghem S.M."/>
            <person name="Kostlbacher S."/>
            <person name="Vangestel C."/>
        </authorList>
    </citation>
    <scope>NUCLEOTIDE SEQUENCE [LARGE SCALE GENOMIC DNA]</scope>
    <source>
        <strain evidence="5">W744_W776</strain>
    </source>
</reference>
<evidence type="ECO:0000313" key="5">
    <source>
        <dbReference type="EMBL" id="KAG8182342.1"/>
    </source>
</evidence>
<dbReference type="AlphaFoldDB" id="A0AAV6UDP5"/>
<keyword evidence="3" id="KW-0175">Coiled coil</keyword>
<feature type="compositionally biased region" description="Polar residues" evidence="4">
    <location>
        <begin position="30"/>
        <end position="47"/>
    </location>
</feature>
<feature type="region of interest" description="Disordered" evidence="4">
    <location>
        <begin position="28"/>
        <end position="47"/>
    </location>
</feature>
<evidence type="ECO:0000256" key="1">
    <source>
        <dbReference type="ARBA" id="ARBA00006788"/>
    </source>
</evidence>
<comment type="caution">
    <text evidence="5">The sequence shown here is derived from an EMBL/GenBank/DDBJ whole genome shotgun (WGS) entry which is preliminary data.</text>
</comment>
<dbReference type="Proteomes" id="UP000827092">
    <property type="component" value="Unassembled WGS sequence"/>
</dbReference>
<evidence type="ECO:0000256" key="3">
    <source>
        <dbReference type="ARBA" id="ARBA00023054"/>
    </source>
</evidence>
<evidence type="ECO:0000256" key="2">
    <source>
        <dbReference type="ARBA" id="ARBA00022553"/>
    </source>
</evidence>
<dbReference type="InterPro" id="IPR011680">
    <property type="entry name" value="FEZ"/>
</dbReference>
<dbReference type="EMBL" id="JAFNEN010000467">
    <property type="protein sequence ID" value="KAG8182342.1"/>
    <property type="molecule type" value="Genomic_DNA"/>
</dbReference>